<dbReference type="RefSeq" id="WP_220198393.1">
    <property type="nucleotide sequence ID" value="NZ_BNJF01000005.1"/>
</dbReference>
<sequence length="136" mass="14976">MRAKKALDVSFVVGIFVVCVNGKIKTTLSYSQHYVTADGRPPAICGDIERISKQSEGSSFDDLKASLKRKLGSCPREGVTVEMFKDIDIHPDKIRASAPRWMPSGVHEWVKDCASPEVLGLPDPAFKVIVIKMSED</sequence>
<name>A0A8J3I9E3_9CHLR</name>
<accession>A0A8J3I9E3</accession>
<reference evidence="1" key="1">
    <citation type="submission" date="2020-10" db="EMBL/GenBank/DDBJ databases">
        <title>Taxonomic study of unclassified bacteria belonging to the class Ktedonobacteria.</title>
        <authorList>
            <person name="Yabe S."/>
            <person name="Wang C.M."/>
            <person name="Zheng Y."/>
            <person name="Sakai Y."/>
            <person name="Cavaletti L."/>
            <person name="Monciardini P."/>
            <person name="Donadio S."/>
        </authorList>
    </citation>
    <scope>NUCLEOTIDE SEQUENCE</scope>
    <source>
        <strain evidence="1">SOSP1-1</strain>
    </source>
</reference>
<evidence type="ECO:0000313" key="1">
    <source>
        <dbReference type="EMBL" id="GHO49245.1"/>
    </source>
</evidence>
<dbReference type="AlphaFoldDB" id="A0A8J3I9E3"/>
<dbReference type="EMBL" id="BNJF01000005">
    <property type="protein sequence ID" value="GHO49245.1"/>
    <property type="molecule type" value="Genomic_DNA"/>
</dbReference>
<proteinExistence type="predicted"/>
<organism evidence="1 2">
    <name type="scientific">Ktedonospora formicarum</name>
    <dbReference type="NCBI Taxonomy" id="2778364"/>
    <lineage>
        <taxon>Bacteria</taxon>
        <taxon>Bacillati</taxon>
        <taxon>Chloroflexota</taxon>
        <taxon>Ktedonobacteria</taxon>
        <taxon>Ktedonobacterales</taxon>
        <taxon>Ktedonobacteraceae</taxon>
        <taxon>Ktedonospora</taxon>
    </lineage>
</organism>
<protein>
    <submittedName>
        <fullName evidence="1">Uncharacterized protein</fullName>
    </submittedName>
</protein>
<evidence type="ECO:0000313" key="2">
    <source>
        <dbReference type="Proteomes" id="UP000612362"/>
    </source>
</evidence>
<gene>
    <name evidence="1" type="ORF">KSX_74080</name>
</gene>
<dbReference type="Proteomes" id="UP000612362">
    <property type="component" value="Unassembled WGS sequence"/>
</dbReference>
<comment type="caution">
    <text evidence="1">The sequence shown here is derived from an EMBL/GenBank/DDBJ whole genome shotgun (WGS) entry which is preliminary data.</text>
</comment>
<keyword evidence="2" id="KW-1185">Reference proteome</keyword>